<dbReference type="RefSeq" id="WP_100366224.1">
    <property type="nucleotide sequence ID" value="NZ_PGTY01000001.1"/>
</dbReference>
<sequence length="249" mass="27685">MKRFFSPDLLAVYLAGTAIILSQLPPIYQLFQKPEAEITADGWLSITHALGRPQVYLPVTVSNDGSATLTVEEISCSLMNLDNGNIWPMKVTSFVDQSTVQQFQPAREIPIGRLRVLPNSRWSETVHCAVNPTADQLSRLQLIGLQMTDYLNSQPRVIPATSEPVEFPQDIWMPAQDMFEEAFILEVGSYAIEISILTDEAISSSHVSSSFILDASDISILRRHLDQYKYGGGVIFPIPNSLSVTKVEE</sequence>
<proteinExistence type="predicted"/>
<comment type="caution">
    <text evidence="1">The sequence shown here is derived from an EMBL/GenBank/DDBJ whole genome shotgun (WGS) entry which is preliminary data.</text>
</comment>
<organism evidence="1 2">
    <name type="scientific">Yoonia maricola</name>
    <dbReference type="NCBI Taxonomy" id="420999"/>
    <lineage>
        <taxon>Bacteria</taxon>
        <taxon>Pseudomonadati</taxon>
        <taxon>Pseudomonadota</taxon>
        <taxon>Alphaproteobacteria</taxon>
        <taxon>Rhodobacterales</taxon>
        <taxon>Paracoccaceae</taxon>
        <taxon>Yoonia</taxon>
    </lineage>
</organism>
<reference evidence="1 2" key="1">
    <citation type="submission" date="2017-11" db="EMBL/GenBank/DDBJ databases">
        <title>Genomic Encyclopedia of Archaeal and Bacterial Type Strains, Phase II (KMG-II): From Individual Species to Whole Genera.</title>
        <authorList>
            <person name="Goeker M."/>
        </authorList>
    </citation>
    <scope>NUCLEOTIDE SEQUENCE [LARGE SCALE GENOMIC DNA]</scope>
    <source>
        <strain evidence="1 2">DSM 29128</strain>
    </source>
</reference>
<evidence type="ECO:0000313" key="2">
    <source>
        <dbReference type="Proteomes" id="UP000228531"/>
    </source>
</evidence>
<dbReference type="Proteomes" id="UP000228531">
    <property type="component" value="Unassembled WGS sequence"/>
</dbReference>
<keyword evidence="2" id="KW-1185">Reference proteome</keyword>
<gene>
    <name evidence="1" type="ORF">BC777_0107</name>
</gene>
<evidence type="ECO:0000313" key="1">
    <source>
        <dbReference type="EMBL" id="PJI91283.1"/>
    </source>
</evidence>
<dbReference type="EMBL" id="PGTY01000001">
    <property type="protein sequence ID" value="PJI91283.1"/>
    <property type="molecule type" value="Genomic_DNA"/>
</dbReference>
<dbReference type="OrthoDB" id="9156046at2"/>
<name>A0A2M8WK48_9RHOB</name>
<dbReference type="AlphaFoldDB" id="A0A2M8WK48"/>
<protein>
    <submittedName>
        <fullName evidence="1">Uncharacterized protein</fullName>
    </submittedName>
</protein>
<accession>A0A2M8WK48</accession>